<accession>A0A5J9V9A1</accession>
<dbReference type="OrthoDB" id="603213at2759"/>
<feature type="chain" id="PRO_5023876258" evidence="2">
    <location>
        <begin position="27"/>
        <end position="128"/>
    </location>
</feature>
<organism evidence="3 4">
    <name type="scientific">Eragrostis curvula</name>
    <name type="common">weeping love grass</name>
    <dbReference type="NCBI Taxonomy" id="38414"/>
    <lineage>
        <taxon>Eukaryota</taxon>
        <taxon>Viridiplantae</taxon>
        <taxon>Streptophyta</taxon>
        <taxon>Embryophyta</taxon>
        <taxon>Tracheophyta</taxon>
        <taxon>Spermatophyta</taxon>
        <taxon>Magnoliopsida</taxon>
        <taxon>Liliopsida</taxon>
        <taxon>Poales</taxon>
        <taxon>Poaceae</taxon>
        <taxon>PACMAD clade</taxon>
        <taxon>Chloridoideae</taxon>
        <taxon>Eragrostideae</taxon>
        <taxon>Eragrostidinae</taxon>
        <taxon>Eragrostis</taxon>
    </lineage>
</organism>
<comment type="caution">
    <text evidence="3">The sequence shown here is derived from an EMBL/GenBank/DDBJ whole genome shotgun (WGS) entry which is preliminary data.</text>
</comment>
<gene>
    <name evidence="3" type="ORF">EJB05_24299</name>
</gene>
<evidence type="ECO:0000313" key="3">
    <source>
        <dbReference type="EMBL" id="TVU32566.1"/>
    </source>
</evidence>
<evidence type="ECO:0000256" key="1">
    <source>
        <dbReference type="ARBA" id="ARBA00022729"/>
    </source>
</evidence>
<feature type="signal peptide" evidence="2">
    <location>
        <begin position="1"/>
        <end position="26"/>
    </location>
</feature>
<dbReference type="Proteomes" id="UP000324897">
    <property type="component" value="Chromosome 1"/>
</dbReference>
<reference evidence="3 4" key="1">
    <citation type="journal article" date="2019" name="Sci. Rep.">
        <title>A high-quality genome of Eragrostis curvula grass provides insights into Poaceae evolution and supports new strategies to enhance forage quality.</title>
        <authorList>
            <person name="Carballo J."/>
            <person name="Santos B.A.C.M."/>
            <person name="Zappacosta D."/>
            <person name="Garbus I."/>
            <person name="Selva J.P."/>
            <person name="Gallo C.A."/>
            <person name="Diaz A."/>
            <person name="Albertini E."/>
            <person name="Caccamo M."/>
            <person name="Echenique V."/>
        </authorList>
    </citation>
    <scope>NUCLEOTIDE SEQUENCE [LARGE SCALE GENOMIC DNA]</scope>
    <source>
        <strain evidence="4">cv. Victoria</strain>
        <tissue evidence="3">Leaf</tissue>
    </source>
</reference>
<name>A0A5J9V9A1_9POAL</name>
<dbReference type="Gramene" id="TVU32566">
    <property type="protein sequence ID" value="TVU32566"/>
    <property type="gene ID" value="EJB05_24299"/>
</dbReference>
<sequence>MAYPVKAAIVLFLTALISIQVHSGDAKGTCQLSDIVITQRETGKVVGGKSQFQVTIGNKCSCPQANVKVHCDRINTVEDVDTTKIRQIDSETFIIADGKPITKGSPVIFTYSFGTPQDFPVVSTKPQC</sequence>
<dbReference type="PANTHER" id="PTHR33184">
    <property type="entry name" value="PROTEIN TAPETUM DETERMINANT 1-LIKE-RELATED"/>
    <property type="match status" value="1"/>
</dbReference>
<keyword evidence="4" id="KW-1185">Reference proteome</keyword>
<dbReference type="AlphaFoldDB" id="A0A5J9V9A1"/>
<protein>
    <submittedName>
        <fullName evidence="3">Uncharacterized protein</fullName>
    </submittedName>
</protein>
<dbReference type="PANTHER" id="PTHR33184:SF5">
    <property type="entry name" value="PUTATIVE-RELATED"/>
    <property type="match status" value="1"/>
</dbReference>
<dbReference type="InterPro" id="IPR040361">
    <property type="entry name" value="TPD1"/>
</dbReference>
<proteinExistence type="predicted"/>
<evidence type="ECO:0000313" key="4">
    <source>
        <dbReference type="Proteomes" id="UP000324897"/>
    </source>
</evidence>
<keyword evidence="1 2" id="KW-0732">Signal</keyword>
<evidence type="ECO:0000256" key="2">
    <source>
        <dbReference type="SAM" id="SignalP"/>
    </source>
</evidence>
<dbReference type="GO" id="GO:0001709">
    <property type="term" value="P:cell fate determination"/>
    <property type="evidence" value="ECO:0007669"/>
    <property type="project" value="TreeGrafter"/>
</dbReference>
<dbReference type="Pfam" id="PF24068">
    <property type="entry name" value="TPD1_C"/>
    <property type="match status" value="1"/>
</dbReference>
<dbReference type="EMBL" id="RWGY01000011">
    <property type="protein sequence ID" value="TVU32566.1"/>
    <property type="molecule type" value="Genomic_DNA"/>
</dbReference>